<dbReference type="RefSeq" id="WP_151558816.1">
    <property type="nucleotide sequence ID" value="NZ_WBMT01000002.1"/>
</dbReference>
<dbReference type="AlphaFoldDB" id="A0A6H9YWZ4"/>
<keyword evidence="2" id="KW-1185">Reference proteome</keyword>
<evidence type="ECO:0000313" key="2">
    <source>
        <dbReference type="Proteomes" id="UP000468735"/>
    </source>
</evidence>
<organism evidence="1 2">
    <name type="scientific">Actinomadura rudentiformis</name>
    <dbReference type="NCBI Taxonomy" id="359158"/>
    <lineage>
        <taxon>Bacteria</taxon>
        <taxon>Bacillati</taxon>
        <taxon>Actinomycetota</taxon>
        <taxon>Actinomycetes</taxon>
        <taxon>Streptosporangiales</taxon>
        <taxon>Thermomonosporaceae</taxon>
        <taxon>Actinomadura</taxon>
    </lineage>
</organism>
<dbReference type="OrthoDB" id="4221269at2"/>
<gene>
    <name evidence="1" type="ORF">F8566_05970</name>
</gene>
<sequence>MKTGTRPPHAELDEVWARDEEIRLIGSLPPSVPADRLWRVRLTLRAPGRPVSVRGRVLRPFQSMRRAFWRGPGPFIATVSGTRFEATVPVELLTLPIPILAACWDVHLVSEDEGESLELRLGRHCGVPPKAQSITFPWQRVEGWQRFKARPCYRADNDLSVESRRTR</sequence>
<dbReference type="Proteomes" id="UP000468735">
    <property type="component" value="Unassembled WGS sequence"/>
</dbReference>
<reference evidence="1 2" key="1">
    <citation type="submission" date="2019-09" db="EMBL/GenBank/DDBJ databases">
        <title>Actinomadura physcomitrii sp. nov., a novel actinomycete isolated from moss [Physcomitrium sphaericum (Ludw) Fuernr].</title>
        <authorList>
            <person name="Zhuang X."/>
            <person name="Liu C."/>
        </authorList>
    </citation>
    <scope>NUCLEOTIDE SEQUENCE [LARGE SCALE GENOMIC DNA]</scope>
    <source>
        <strain evidence="1 2">HMC1</strain>
    </source>
</reference>
<name>A0A6H9YWZ4_9ACTN</name>
<dbReference type="EMBL" id="WBMT01000002">
    <property type="protein sequence ID" value="KAB2351757.1"/>
    <property type="molecule type" value="Genomic_DNA"/>
</dbReference>
<protein>
    <submittedName>
        <fullName evidence="1">Uncharacterized protein</fullName>
    </submittedName>
</protein>
<comment type="caution">
    <text evidence="1">The sequence shown here is derived from an EMBL/GenBank/DDBJ whole genome shotgun (WGS) entry which is preliminary data.</text>
</comment>
<accession>A0A6H9YWZ4</accession>
<proteinExistence type="predicted"/>
<evidence type="ECO:0000313" key="1">
    <source>
        <dbReference type="EMBL" id="KAB2351757.1"/>
    </source>
</evidence>